<accession>A0A4C1SWN8</accession>
<protein>
    <submittedName>
        <fullName evidence="1">Uncharacterized protein</fullName>
    </submittedName>
</protein>
<gene>
    <name evidence="1" type="ORF">EVAR_5018_1</name>
</gene>
<proteinExistence type="predicted"/>
<keyword evidence="2" id="KW-1185">Reference proteome</keyword>
<reference evidence="1 2" key="1">
    <citation type="journal article" date="2019" name="Commun. Biol.">
        <title>The bagworm genome reveals a unique fibroin gene that provides high tensile strength.</title>
        <authorList>
            <person name="Kono N."/>
            <person name="Nakamura H."/>
            <person name="Ohtoshi R."/>
            <person name="Tomita M."/>
            <person name="Numata K."/>
            <person name="Arakawa K."/>
        </authorList>
    </citation>
    <scope>NUCLEOTIDE SEQUENCE [LARGE SCALE GENOMIC DNA]</scope>
</reference>
<sequence>MVHCAYASLLKGYVTPPSHVNQMLVGSFSACRQQRIRLTRSDGGEASWIPPLNELTALKKEGGGIIAFEILKCFCGRMKFSTTLPQFLRLLYVRRKVRAAVALAANLRVSRFDCDEERID</sequence>
<dbReference type="AlphaFoldDB" id="A0A4C1SWN8"/>
<evidence type="ECO:0000313" key="2">
    <source>
        <dbReference type="Proteomes" id="UP000299102"/>
    </source>
</evidence>
<dbReference type="Proteomes" id="UP000299102">
    <property type="component" value="Unassembled WGS sequence"/>
</dbReference>
<comment type="caution">
    <text evidence="1">The sequence shown here is derived from an EMBL/GenBank/DDBJ whole genome shotgun (WGS) entry which is preliminary data.</text>
</comment>
<dbReference type="EMBL" id="BGZK01000019">
    <property type="protein sequence ID" value="GBP05670.1"/>
    <property type="molecule type" value="Genomic_DNA"/>
</dbReference>
<name>A0A4C1SWN8_EUMVA</name>
<evidence type="ECO:0000313" key="1">
    <source>
        <dbReference type="EMBL" id="GBP05670.1"/>
    </source>
</evidence>
<organism evidence="1 2">
    <name type="scientific">Eumeta variegata</name>
    <name type="common">Bagworm moth</name>
    <name type="synonym">Eumeta japonica</name>
    <dbReference type="NCBI Taxonomy" id="151549"/>
    <lineage>
        <taxon>Eukaryota</taxon>
        <taxon>Metazoa</taxon>
        <taxon>Ecdysozoa</taxon>
        <taxon>Arthropoda</taxon>
        <taxon>Hexapoda</taxon>
        <taxon>Insecta</taxon>
        <taxon>Pterygota</taxon>
        <taxon>Neoptera</taxon>
        <taxon>Endopterygota</taxon>
        <taxon>Lepidoptera</taxon>
        <taxon>Glossata</taxon>
        <taxon>Ditrysia</taxon>
        <taxon>Tineoidea</taxon>
        <taxon>Psychidae</taxon>
        <taxon>Oiketicinae</taxon>
        <taxon>Eumeta</taxon>
    </lineage>
</organism>